<sequence length="70" mass="7802">MPFECSMSDVCYFISSHSLSDCDVKILKELKLPSLGCMKFLKKASNRADAVGVNVKVRSAKKDQPYCIVK</sequence>
<protein>
    <submittedName>
        <fullName evidence="1">Uncharacterized protein</fullName>
    </submittedName>
</protein>
<accession>A0A0E9T2P9</accession>
<proteinExistence type="predicted"/>
<dbReference type="EMBL" id="GBXM01060681">
    <property type="protein sequence ID" value="JAH47896.1"/>
    <property type="molecule type" value="Transcribed_RNA"/>
</dbReference>
<reference evidence="1" key="1">
    <citation type="submission" date="2014-11" db="EMBL/GenBank/DDBJ databases">
        <authorList>
            <person name="Amaro Gonzalez C."/>
        </authorList>
    </citation>
    <scope>NUCLEOTIDE SEQUENCE</scope>
</reference>
<organism evidence="1">
    <name type="scientific">Anguilla anguilla</name>
    <name type="common">European freshwater eel</name>
    <name type="synonym">Muraena anguilla</name>
    <dbReference type="NCBI Taxonomy" id="7936"/>
    <lineage>
        <taxon>Eukaryota</taxon>
        <taxon>Metazoa</taxon>
        <taxon>Chordata</taxon>
        <taxon>Craniata</taxon>
        <taxon>Vertebrata</taxon>
        <taxon>Euteleostomi</taxon>
        <taxon>Actinopterygii</taxon>
        <taxon>Neopterygii</taxon>
        <taxon>Teleostei</taxon>
        <taxon>Anguilliformes</taxon>
        <taxon>Anguillidae</taxon>
        <taxon>Anguilla</taxon>
    </lineage>
</organism>
<evidence type="ECO:0000313" key="1">
    <source>
        <dbReference type="EMBL" id="JAH47896.1"/>
    </source>
</evidence>
<reference evidence="1" key="2">
    <citation type="journal article" date="2015" name="Fish Shellfish Immunol.">
        <title>Early steps in the European eel (Anguilla anguilla)-Vibrio vulnificus interaction in the gills: Role of the RtxA13 toxin.</title>
        <authorList>
            <person name="Callol A."/>
            <person name="Pajuelo D."/>
            <person name="Ebbesson L."/>
            <person name="Teles M."/>
            <person name="MacKenzie S."/>
            <person name="Amaro C."/>
        </authorList>
    </citation>
    <scope>NUCLEOTIDE SEQUENCE</scope>
</reference>
<dbReference type="AlphaFoldDB" id="A0A0E9T2P9"/>
<name>A0A0E9T2P9_ANGAN</name>